<dbReference type="OMA" id="VHEFMNW"/>
<organism evidence="2 3">
    <name type="scientific">Oryza sativa subsp. japonica</name>
    <name type="common">Rice</name>
    <dbReference type="NCBI Taxonomy" id="39947"/>
    <lineage>
        <taxon>Eukaryota</taxon>
        <taxon>Viridiplantae</taxon>
        <taxon>Streptophyta</taxon>
        <taxon>Embryophyta</taxon>
        <taxon>Tracheophyta</taxon>
        <taxon>Spermatophyta</taxon>
        <taxon>Magnoliopsida</taxon>
        <taxon>Liliopsida</taxon>
        <taxon>Poales</taxon>
        <taxon>Poaceae</taxon>
        <taxon>BOP clade</taxon>
        <taxon>Oryzoideae</taxon>
        <taxon>Oryzeae</taxon>
        <taxon>Oryzinae</taxon>
        <taxon>Oryza</taxon>
        <taxon>Oryza sativa</taxon>
    </lineage>
</organism>
<dbReference type="PANTHER" id="PTHR48048:SF45">
    <property type="entry name" value="GLYCOSYLTRANSFERASE"/>
    <property type="match status" value="1"/>
</dbReference>
<dbReference type="GO" id="GO:0035251">
    <property type="term" value="F:UDP-glucosyltransferase activity"/>
    <property type="evidence" value="ECO:0007669"/>
    <property type="project" value="InterPro"/>
</dbReference>
<reference evidence="3" key="1">
    <citation type="journal article" date="2005" name="Nature">
        <title>The map-based sequence of the rice genome.</title>
        <authorList>
            <consortium name="International rice genome sequencing project (IRGSP)"/>
            <person name="Matsumoto T."/>
            <person name="Wu J."/>
            <person name="Kanamori H."/>
            <person name="Katayose Y."/>
            <person name="Fujisawa M."/>
            <person name="Namiki N."/>
            <person name="Mizuno H."/>
            <person name="Yamamoto K."/>
            <person name="Antonio B.A."/>
            <person name="Baba T."/>
            <person name="Sakata K."/>
            <person name="Nagamura Y."/>
            <person name="Aoki H."/>
            <person name="Arikawa K."/>
            <person name="Arita K."/>
            <person name="Bito T."/>
            <person name="Chiden Y."/>
            <person name="Fujitsuka N."/>
            <person name="Fukunaka R."/>
            <person name="Hamada M."/>
            <person name="Harada C."/>
            <person name="Hayashi A."/>
            <person name="Hijishita S."/>
            <person name="Honda M."/>
            <person name="Hosokawa S."/>
            <person name="Ichikawa Y."/>
            <person name="Idonuma A."/>
            <person name="Iijima M."/>
            <person name="Ikeda M."/>
            <person name="Ikeno M."/>
            <person name="Ito K."/>
            <person name="Ito S."/>
            <person name="Ito T."/>
            <person name="Ito Y."/>
            <person name="Ito Y."/>
            <person name="Iwabuchi A."/>
            <person name="Kamiya K."/>
            <person name="Karasawa W."/>
            <person name="Kurita K."/>
            <person name="Katagiri S."/>
            <person name="Kikuta A."/>
            <person name="Kobayashi H."/>
            <person name="Kobayashi N."/>
            <person name="Machita K."/>
            <person name="Maehara T."/>
            <person name="Masukawa M."/>
            <person name="Mizubayashi T."/>
            <person name="Mukai Y."/>
            <person name="Nagasaki H."/>
            <person name="Nagata Y."/>
            <person name="Naito S."/>
            <person name="Nakashima M."/>
            <person name="Nakama Y."/>
            <person name="Nakamichi Y."/>
            <person name="Nakamura M."/>
            <person name="Meguro A."/>
            <person name="Negishi M."/>
            <person name="Ohta I."/>
            <person name="Ohta T."/>
            <person name="Okamoto M."/>
            <person name="Ono N."/>
            <person name="Saji S."/>
            <person name="Sakaguchi M."/>
            <person name="Sakai K."/>
            <person name="Shibata M."/>
            <person name="Shimokawa T."/>
            <person name="Song J."/>
            <person name="Takazaki Y."/>
            <person name="Terasawa K."/>
            <person name="Tsugane M."/>
            <person name="Tsuji K."/>
            <person name="Ueda S."/>
            <person name="Waki K."/>
            <person name="Yamagata H."/>
            <person name="Yamamoto M."/>
            <person name="Yamamoto S."/>
            <person name="Yamane H."/>
            <person name="Yoshiki S."/>
            <person name="Yoshihara R."/>
            <person name="Yukawa K."/>
            <person name="Zhong H."/>
            <person name="Yano M."/>
            <person name="Yuan Q."/>
            <person name="Ouyang S."/>
            <person name="Liu J."/>
            <person name="Jones K.M."/>
            <person name="Gansberger K."/>
            <person name="Moffat K."/>
            <person name="Hill J."/>
            <person name="Bera J."/>
            <person name="Fadrosh D."/>
            <person name="Jin S."/>
            <person name="Johri S."/>
            <person name="Kim M."/>
            <person name="Overton L."/>
            <person name="Reardon M."/>
            <person name="Tsitrin T."/>
            <person name="Vuong H."/>
            <person name="Weaver B."/>
            <person name="Ciecko A."/>
            <person name="Tallon L."/>
            <person name="Jackson J."/>
            <person name="Pai G."/>
            <person name="Aken S.V."/>
            <person name="Utterback T."/>
            <person name="Reidmuller S."/>
            <person name="Feldblyum T."/>
            <person name="Hsiao J."/>
            <person name="Zismann V."/>
            <person name="Iobst S."/>
            <person name="de Vazeille A.R."/>
            <person name="Buell C.R."/>
            <person name="Ying K."/>
            <person name="Li Y."/>
            <person name="Lu T."/>
            <person name="Huang Y."/>
            <person name="Zhao Q."/>
            <person name="Feng Q."/>
            <person name="Zhang L."/>
            <person name="Zhu J."/>
            <person name="Weng Q."/>
            <person name="Mu J."/>
            <person name="Lu Y."/>
            <person name="Fan D."/>
            <person name="Liu Y."/>
            <person name="Guan J."/>
            <person name="Zhang Y."/>
            <person name="Yu S."/>
            <person name="Liu X."/>
            <person name="Zhang Y."/>
            <person name="Hong G."/>
            <person name="Han B."/>
            <person name="Choisne N."/>
            <person name="Demange N."/>
            <person name="Orjeda G."/>
            <person name="Samain S."/>
            <person name="Cattolico L."/>
            <person name="Pelletier E."/>
            <person name="Couloux A."/>
            <person name="Segurens B."/>
            <person name="Wincker P."/>
            <person name="D'Hont A."/>
            <person name="Scarpelli C."/>
            <person name="Weissenbach J."/>
            <person name="Salanoubat M."/>
            <person name="Quetier F."/>
            <person name="Yu Y."/>
            <person name="Kim H.R."/>
            <person name="Rambo T."/>
            <person name="Currie J."/>
            <person name="Collura K."/>
            <person name="Luo M."/>
            <person name="Yang T."/>
            <person name="Ammiraju J.S.S."/>
            <person name="Engler F."/>
            <person name="Soderlund C."/>
            <person name="Wing R.A."/>
            <person name="Palmer L.E."/>
            <person name="de la Bastide M."/>
            <person name="Spiegel L."/>
            <person name="Nascimento L."/>
            <person name="Zutavern T."/>
            <person name="O'Shaughnessy A."/>
            <person name="Dike S."/>
            <person name="Dedhia N."/>
            <person name="Preston R."/>
            <person name="Balija V."/>
            <person name="McCombie W.R."/>
            <person name="Chow T."/>
            <person name="Chen H."/>
            <person name="Chung M."/>
            <person name="Chen C."/>
            <person name="Shaw J."/>
            <person name="Wu H."/>
            <person name="Hsiao K."/>
            <person name="Chao Y."/>
            <person name="Chu M."/>
            <person name="Cheng C."/>
            <person name="Hour A."/>
            <person name="Lee P."/>
            <person name="Lin S."/>
            <person name="Lin Y."/>
            <person name="Liou J."/>
            <person name="Liu S."/>
            <person name="Hsing Y."/>
            <person name="Raghuvanshi S."/>
            <person name="Mohanty A."/>
            <person name="Bharti A.K."/>
            <person name="Gaur A."/>
            <person name="Gupta V."/>
            <person name="Kumar D."/>
            <person name="Ravi V."/>
            <person name="Vij S."/>
            <person name="Kapur A."/>
            <person name="Khurana P."/>
            <person name="Khurana P."/>
            <person name="Khurana J.P."/>
            <person name="Tyagi A.K."/>
            <person name="Gaikwad K."/>
            <person name="Singh A."/>
            <person name="Dalal V."/>
            <person name="Srivastava S."/>
            <person name="Dixit A."/>
            <person name="Pal A.K."/>
            <person name="Ghazi I.A."/>
            <person name="Yadav M."/>
            <person name="Pandit A."/>
            <person name="Bhargava A."/>
            <person name="Sureshbabu K."/>
            <person name="Batra K."/>
            <person name="Sharma T.R."/>
            <person name="Mohapatra T."/>
            <person name="Singh N.K."/>
            <person name="Messing J."/>
            <person name="Nelson A.B."/>
            <person name="Fuks G."/>
            <person name="Kavchok S."/>
            <person name="Keizer G."/>
            <person name="Linton E."/>
            <person name="Llaca V."/>
            <person name="Song R."/>
            <person name="Tanyolac B."/>
            <person name="Young S."/>
            <person name="Ho-Il K."/>
            <person name="Hahn J.H."/>
            <person name="Sangsakoo G."/>
            <person name="Vanavichit A."/>
            <person name="de Mattos Luiz.A.T."/>
            <person name="Zimmer P.D."/>
            <person name="Malone G."/>
            <person name="Dellagostin O."/>
            <person name="de Oliveira A.C."/>
            <person name="Bevan M."/>
            <person name="Bancroft I."/>
            <person name="Minx P."/>
            <person name="Cordum H."/>
            <person name="Wilson R."/>
            <person name="Cheng Z."/>
            <person name="Jin W."/>
            <person name="Jiang J."/>
            <person name="Leong S.A."/>
            <person name="Iwama H."/>
            <person name="Gojobori T."/>
            <person name="Itoh T."/>
            <person name="Niimura Y."/>
            <person name="Fujii Y."/>
            <person name="Habara T."/>
            <person name="Sakai H."/>
            <person name="Sato Y."/>
            <person name="Wilson G."/>
            <person name="Kumar K."/>
            <person name="McCouch S."/>
            <person name="Juretic N."/>
            <person name="Hoen D."/>
            <person name="Wright S."/>
            <person name="Bruskiewich R."/>
            <person name="Bureau T."/>
            <person name="Miyao A."/>
            <person name="Hirochika H."/>
            <person name="Nishikawa T."/>
            <person name="Kadowaki K."/>
            <person name="Sugiura M."/>
            <person name="Burr B."/>
            <person name="Sasaki T."/>
        </authorList>
    </citation>
    <scope>NUCLEOTIDE SEQUENCE [LARGE SCALE GENOMIC DNA]</scope>
    <source>
        <strain evidence="3">cv. Nipponbare</strain>
    </source>
</reference>
<reference evidence="2 3" key="2">
    <citation type="journal article" date="2013" name="Plant Cell Physiol.">
        <title>Rice Annotation Project Database (RAP-DB): an integrative and interactive database for rice genomics.</title>
        <authorList>
            <person name="Sakai H."/>
            <person name="Lee S.S."/>
            <person name="Tanaka T."/>
            <person name="Numa H."/>
            <person name="Kim J."/>
            <person name="Kawahara Y."/>
            <person name="Wakimoto H."/>
            <person name="Yang C.C."/>
            <person name="Iwamoto M."/>
            <person name="Abe T."/>
            <person name="Yamada Y."/>
            <person name="Muto A."/>
            <person name="Inokuchi H."/>
            <person name="Ikemura T."/>
            <person name="Matsumoto T."/>
            <person name="Sasaki T."/>
            <person name="Itoh T."/>
        </authorList>
    </citation>
    <scope>NUCLEOTIDE SEQUENCE [LARGE SCALE GENOMIC DNA]</scope>
    <source>
        <strain evidence="3">cv. Nipponbare</strain>
    </source>
</reference>
<dbReference type="Gramene" id="Os06t0137650-00">
    <property type="protein sequence ID" value="Os06t0137650-00"/>
    <property type="gene ID" value="Os06g0137650"/>
</dbReference>
<reference evidence="2 3" key="3">
    <citation type="journal article" date="2013" name="Rice">
        <title>Improvement of the Oryza sativa Nipponbare reference genome using next generation sequence and optical map data.</title>
        <authorList>
            <person name="Kawahara Y."/>
            <person name="de la Bastide M."/>
            <person name="Hamilton J.P."/>
            <person name="Kanamori H."/>
            <person name="McCombie W.R."/>
            <person name="Ouyang S."/>
            <person name="Schwartz D.C."/>
            <person name="Tanaka T."/>
            <person name="Wu J."/>
            <person name="Zhou S."/>
            <person name="Childs K.L."/>
            <person name="Davidson R.M."/>
            <person name="Lin H."/>
            <person name="Quesada-Ocampo L."/>
            <person name="Vaillancourt B."/>
            <person name="Sakai H."/>
            <person name="Lee S.S."/>
            <person name="Kim J."/>
            <person name="Numa H."/>
            <person name="Itoh T."/>
            <person name="Buell C.R."/>
            <person name="Matsumoto T."/>
        </authorList>
    </citation>
    <scope>NUCLEOTIDE SEQUENCE [LARGE SCALE GENOMIC DNA]</scope>
    <source>
        <strain evidence="3">cv. Nipponbare</strain>
    </source>
</reference>
<comment type="similarity">
    <text evidence="1">Belongs to the UDP-glycosyltransferase family.</text>
</comment>
<protein>
    <submittedName>
        <fullName evidence="2">Os06g0137650 protein</fullName>
    </submittedName>
</protein>
<dbReference type="EMBL" id="AP014962">
    <property type="protein sequence ID" value="BAS96051.1"/>
    <property type="molecule type" value="Genomic_DNA"/>
</dbReference>
<dbReference type="Gene3D" id="3.40.50.2000">
    <property type="entry name" value="Glycogen Phosphorylase B"/>
    <property type="match status" value="1"/>
</dbReference>
<dbReference type="Proteomes" id="UP000059680">
    <property type="component" value="Chromosome 6"/>
</dbReference>
<sequence>SADAAGKRAPSRTPRALAWLNAKPTRSVVYVCFGSLTRFPHEQVAELGMGLADSGVNFVWGRRG</sequence>
<dbReference type="AlphaFoldDB" id="A0A0P0WS89"/>
<dbReference type="InterPro" id="IPR050481">
    <property type="entry name" value="UDP-glycosyltransf_plant"/>
</dbReference>
<dbReference type="PaxDb" id="39947-A0A0P0WS89"/>
<gene>
    <name evidence="2" type="ordered locus">Os06g0137650</name>
    <name evidence="2" type="ORF">OSNPB_060137650</name>
</gene>
<evidence type="ECO:0000313" key="3">
    <source>
        <dbReference type="Proteomes" id="UP000059680"/>
    </source>
</evidence>
<evidence type="ECO:0000313" key="2">
    <source>
        <dbReference type="EMBL" id="BAS96051.1"/>
    </source>
</evidence>
<feature type="non-terminal residue" evidence="2">
    <location>
        <position position="1"/>
    </location>
</feature>
<dbReference type="SMR" id="A0A0P0WS89"/>
<dbReference type="InParanoid" id="A0A0P0WS89"/>
<dbReference type="PANTHER" id="PTHR48048">
    <property type="entry name" value="GLYCOSYLTRANSFERASE"/>
    <property type="match status" value="1"/>
</dbReference>
<accession>A0A0P0WS89</accession>
<proteinExistence type="inferred from homology"/>
<keyword evidence="3" id="KW-1185">Reference proteome</keyword>
<name>A0A0P0WS89_ORYSJ</name>
<dbReference type="SUPFAM" id="SSF53756">
    <property type="entry name" value="UDP-Glycosyltransferase/glycogen phosphorylase"/>
    <property type="match status" value="1"/>
</dbReference>
<evidence type="ECO:0000256" key="1">
    <source>
        <dbReference type="ARBA" id="ARBA00009995"/>
    </source>
</evidence>